<dbReference type="Pfam" id="PF01532">
    <property type="entry name" value="Glyco_hydro_47"/>
    <property type="match status" value="1"/>
</dbReference>
<evidence type="ECO:0008006" key="9">
    <source>
        <dbReference type="Google" id="ProtNLM"/>
    </source>
</evidence>
<dbReference type="GO" id="GO:0005509">
    <property type="term" value="F:calcium ion binding"/>
    <property type="evidence" value="ECO:0007669"/>
    <property type="project" value="InterPro"/>
</dbReference>
<evidence type="ECO:0000313" key="8">
    <source>
        <dbReference type="Proteomes" id="UP000001542"/>
    </source>
</evidence>
<dbReference type="SMR" id="A2GF43"/>
<dbReference type="VEuPathDB" id="TrichDB:TVAG_082940"/>
<comment type="cofactor">
    <cofactor evidence="1">
        <name>Ca(2+)</name>
        <dbReference type="ChEBI" id="CHEBI:29108"/>
    </cofactor>
</comment>
<dbReference type="EMBL" id="DS115477">
    <property type="protein sequence ID" value="EAX84227.1"/>
    <property type="molecule type" value="Genomic_DNA"/>
</dbReference>
<keyword evidence="4" id="KW-0378">Hydrolase</keyword>
<dbReference type="GO" id="GO:0004571">
    <property type="term" value="F:mannosyl-oligosaccharide 1,2-alpha-mannosidase activity"/>
    <property type="evidence" value="ECO:0007669"/>
    <property type="project" value="InterPro"/>
</dbReference>
<dbReference type="Gene3D" id="1.50.10.10">
    <property type="match status" value="1"/>
</dbReference>
<evidence type="ECO:0000313" key="7">
    <source>
        <dbReference type="EMBL" id="EAX84227.1"/>
    </source>
</evidence>
<dbReference type="InterPro" id="IPR050749">
    <property type="entry name" value="Glycosyl_Hydrolase_47"/>
</dbReference>
<evidence type="ECO:0000256" key="1">
    <source>
        <dbReference type="ARBA" id="ARBA00001913"/>
    </source>
</evidence>
<dbReference type="GO" id="GO:0016020">
    <property type="term" value="C:membrane"/>
    <property type="evidence" value="ECO:0007669"/>
    <property type="project" value="InterPro"/>
</dbReference>
<dbReference type="InterPro" id="IPR036026">
    <property type="entry name" value="Seven-hairpin_glycosidases"/>
</dbReference>
<sequence>MEAYKEGQTKHNQSLLGITTFILLLFMGSQIATMIMPDPKVAEDLNITIAQTDKFRRSSNYEILSDSPQITEKIERYPDRKMLTNPLYERAFPLIKENKEKAEAVKEAFLHAWNAYKDRCWGEDEYIPSGDRCHSHLHAGLTIVDSLSVSIHIMGTAALRASLLMICEFDTLRNR</sequence>
<keyword evidence="6" id="KW-0812">Transmembrane</keyword>
<protein>
    <recommendedName>
        <fullName evidence="9">Alpha-1,2-Mannosidase</fullName>
    </recommendedName>
</protein>
<keyword evidence="8" id="KW-1185">Reference proteome</keyword>
<proteinExistence type="inferred from homology"/>
<keyword evidence="6" id="KW-1133">Transmembrane helix</keyword>
<evidence type="ECO:0000256" key="2">
    <source>
        <dbReference type="ARBA" id="ARBA00004922"/>
    </source>
</evidence>
<evidence type="ECO:0000256" key="6">
    <source>
        <dbReference type="SAM" id="Phobius"/>
    </source>
</evidence>
<evidence type="ECO:0000256" key="3">
    <source>
        <dbReference type="ARBA" id="ARBA00007658"/>
    </source>
</evidence>
<name>A2GF43_TRIV3</name>
<organism evidence="7 8">
    <name type="scientific">Trichomonas vaginalis (strain ATCC PRA-98 / G3)</name>
    <dbReference type="NCBI Taxonomy" id="412133"/>
    <lineage>
        <taxon>Eukaryota</taxon>
        <taxon>Metamonada</taxon>
        <taxon>Parabasalia</taxon>
        <taxon>Trichomonadida</taxon>
        <taxon>Trichomonadidae</taxon>
        <taxon>Trichomonas</taxon>
    </lineage>
</organism>
<gene>
    <name evidence="7" type="ORF">TVAG_082940</name>
</gene>
<dbReference type="InParanoid" id="A2GF43"/>
<dbReference type="GO" id="GO:0005975">
    <property type="term" value="P:carbohydrate metabolic process"/>
    <property type="evidence" value="ECO:0007669"/>
    <property type="project" value="InterPro"/>
</dbReference>
<dbReference type="STRING" id="5722.A2GF43"/>
<feature type="transmembrane region" description="Helical" evidence="6">
    <location>
        <begin position="15"/>
        <end position="36"/>
    </location>
</feature>
<keyword evidence="5" id="KW-1015">Disulfide bond</keyword>
<evidence type="ECO:0000256" key="4">
    <source>
        <dbReference type="ARBA" id="ARBA00022801"/>
    </source>
</evidence>
<dbReference type="PANTHER" id="PTHR11742">
    <property type="entry name" value="MANNOSYL-OLIGOSACCHARIDE ALPHA-1,2-MANNOSIDASE-RELATED"/>
    <property type="match status" value="1"/>
</dbReference>
<dbReference type="InterPro" id="IPR012341">
    <property type="entry name" value="6hp_glycosidase-like_sf"/>
</dbReference>
<dbReference type="Proteomes" id="UP000001542">
    <property type="component" value="Unassembled WGS sequence"/>
</dbReference>
<evidence type="ECO:0000256" key="5">
    <source>
        <dbReference type="ARBA" id="ARBA00023157"/>
    </source>
</evidence>
<reference evidence="7" key="1">
    <citation type="submission" date="2006-10" db="EMBL/GenBank/DDBJ databases">
        <authorList>
            <person name="Amadeo P."/>
            <person name="Zhao Q."/>
            <person name="Wortman J."/>
            <person name="Fraser-Liggett C."/>
            <person name="Carlton J."/>
        </authorList>
    </citation>
    <scope>NUCLEOTIDE SEQUENCE</scope>
    <source>
        <strain evidence="7">G3</strain>
    </source>
</reference>
<comment type="pathway">
    <text evidence="2">Protein modification; protein glycosylation.</text>
</comment>
<reference evidence="7" key="2">
    <citation type="journal article" date="2007" name="Science">
        <title>Draft genome sequence of the sexually transmitted pathogen Trichomonas vaginalis.</title>
        <authorList>
            <person name="Carlton J.M."/>
            <person name="Hirt R.P."/>
            <person name="Silva J.C."/>
            <person name="Delcher A.L."/>
            <person name="Schatz M."/>
            <person name="Zhao Q."/>
            <person name="Wortman J.R."/>
            <person name="Bidwell S.L."/>
            <person name="Alsmark U.C.M."/>
            <person name="Besteiro S."/>
            <person name="Sicheritz-Ponten T."/>
            <person name="Noel C.J."/>
            <person name="Dacks J.B."/>
            <person name="Foster P.G."/>
            <person name="Simillion C."/>
            <person name="Van de Peer Y."/>
            <person name="Miranda-Saavedra D."/>
            <person name="Barton G.J."/>
            <person name="Westrop G.D."/>
            <person name="Mueller S."/>
            <person name="Dessi D."/>
            <person name="Fiori P.L."/>
            <person name="Ren Q."/>
            <person name="Paulsen I."/>
            <person name="Zhang H."/>
            <person name="Bastida-Corcuera F.D."/>
            <person name="Simoes-Barbosa A."/>
            <person name="Brown M.T."/>
            <person name="Hayes R.D."/>
            <person name="Mukherjee M."/>
            <person name="Okumura C.Y."/>
            <person name="Schneider R."/>
            <person name="Smith A.J."/>
            <person name="Vanacova S."/>
            <person name="Villalvazo M."/>
            <person name="Haas B.J."/>
            <person name="Pertea M."/>
            <person name="Feldblyum T.V."/>
            <person name="Utterback T.R."/>
            <person name="Shu C.L."/>
            <person name="Osoegawa K."/>
            <person name="de Jong P.J."/>
            <person name="Hrdy I."/>
            <person name="Horvathova L."/>
            <person name="Zubacova Z."/>
            <person name="Dolezal P."/>
            <person name="Malik S.B."/>
            <person name="Logsdon J.M. Jr."/>
            <person name="Henze K."/>
            <person name="Gupta A."/>
            <person name="Wang C.C."/>
            <person name="Dunne R.L."/>
            <person name="Upcroft J.A."/>
            <person name="Upcroft P."/>
            <person name="White O."/>
            <person name="Salzberg S.L."/>
            <person name="Tang P."/>
            <person name="Chiu C.-H."/>
            <person name="Lee Y.-S."/>
            <person name="Embley T.M."/>
            <person name="Coombs G.H."/>
            <person name="Mottram J.C."/>
            <person name="Tachezy J."/>
            <person name="Fraser-Liggett C.M."/>
            <person name="Johnson P.J."/>
        </authorList>
    </citation>
    <scope>NUCLEOTIDE SEQUENCE [LARGE SCALE GENOMIC DNA]</scope>
    <source>
        <strain evidence="7">G3</strain>
    </source>
</reference>
<dbReference type="AlphaFoldDB" id="A2GF43"/>
<keyword evidence="6" id="KW-0472">Membrane</keyword>
<accession>A2GF43</accession>
<dbReference type="VEuPathDB" id="TrichDB:TVAGG3_1060320"/>
<dbReference type="PANTHER" id="PTHR11742:SF6">
    <property type="entry name" value="MANNOSYL-OLIGOSACCHARIDE ALPHA-1,2-MANNOSIDASE IA-RELATED"/>
    <property type="match status" value="1"/>
</dbReference>
<dbReference type="SUPFAM" id="SSF48225">
    <property type="entry name" value="Seven-hairpin glycosidases"/>
    <property type="match status" value="1"/>
</dbReference>
<comment type="similarity">
    <text evidence="3">Belongs to the glycosyl hydrolase 47 family.</text>
</comment>
<dbReference type="InterPro" id="IPR001382">
    <property type="entry name" value="Glyco_hydro_47"/>
</dbReference>